<feature type="compositionally biased region" description="Basic residues" evidence="1">
    <location>
        <begin position="220"/>
        <end position="233"/>
    </location>
</feature>
<dbReference type="RefSeq" id="WP_188666846.1">
    <property type="nucleotide sequence ID" value="NZ_BMJI01000003.1"/>
</dbReference>
<organism evidence="2 3">
    <name type="scientific">Tersicoccus solisilvae</name>
    <dbReference type="NCBI Taxonomy" id="1882339"/>
    <lineage>
        <taxon>Bacteria</taxon>
        <taxon>Bacillati</taxon>
        <taxon>Actinomycetota</taxon>
        <taxon>Actinomycetes</taxon>
        <taxon>Micrococcales</taxon>
        <taxon>Micrococcaceae</taxon>
        <taxon>Tersicoccus</taxon>
    </lineage>
</organism>
<protein>
    <submittedName>
        <fullName evidence="2">Uncharacterized protein</fullName>
    </submittedName>
</protein>
<gene>
    <name evidence="2" type="ORF">GCM10011512_09240</name>
</gene>
<feature type="region of interest" description="Disordered" evidence="1">
    <location>
        <begin position="189"/>
        <end position="259"/>
    </location>
</feature>
<dbReference type="Proteomes" id="UP000597761">
    <property type="component" value="Unassembled WGS sequence"/>
</dbReference>
<name>A0ABQ1NTR9_9MICC</name>
<evidence type="ECO:0000256" key="1">
    <source>
        <dbReference type="SAM" id="MobiDB-lite"/>
    </source>
</evidence>
<evidence type="ECO:0000313" key="2">
    <source>
        <dbReference type="EMBL" id="GGC84540.1"/>
    </source>
</evidence>
<comment type="caution">
    <text evidence="2">The sequence shown here is derived from an EMBL/GenBank/DDBJ whole genome shotgun (WGS) entry which is preliminary data.</text>
</comment>
<sequence length="259" mass="28365">MRAVLTLPTPGRTLTRDDAVEALRSTSWLPHQGPETEAWRRAQVERLRARLPDAVQQQLAVSECLFIQVDSVEGIVSLERDEVMLIRLFGTTESIEAIKHAVNTVAGALPRAFMQAFGGAATDLRLDDEVVIRPAGDERTLAKGVIATPRTLRFATYVVTERPRERSLLLWLVLLTMLTAAASLTPVPRMGRRPVGRGQGVRRTHRVGSGGGDPDDHHQPRLRVPRLAQRPHRGPVALRMTAPRPAPGPEPARLVGGGV</sequence>
<evidence type="ECO:0000313" key="3">
    <source>
        <dbReference type="Proteomes" id="UP000597761"/>
    </source>
</evidence>
<keyword evidence="3" id="KW-1185">Reference proteome</keyword>
<accession>A0ABQ1NTR9</accession>
<proteinExistence type="predicted"/>
<feature type="compositionally biased region" description="Basic residues" evidence="1">
    <location>
        <begin position="190"/>
        <end position="206"/>
    </location>
</feature>
<reference evidence="3" key="1">
    <citation type="journal article" date="2019" name="Int. J. Syst. Evol. Microbiol.">
        <title>The Global Catalogue of Microorganisms (GCM) 10K type strain sequencing project: providing services to taxonomists for standard genome sequencing and annotation.</title>
        <authorList>
            <consortium name="The Broad Institute Genomics Platform"/>
            <consortium name="The Broad Institute Genome Sequencing Center for Infectious Disease"/>
            <person name="Wu L."/>
            <person name="Ma J."/>
        </authorList>
    </citation>
    <scope>NUCLEOTIDE SEQUENCE [LARGE SCALE GENOMIC DNA]</scope>
    <source>
        <strain evidence="3">CGMCC 1.15480</strain>
    </source>
</reference>
<dbReference type="EMBL" id="BMJI01000003">
    <property type="protein sequence ID" value="GGC84540.1"/>
    <property type="molecule type" value="Genomic_DNA"/>
</dbReference>